<name>A0A1Z3U911_BREVE</name>
<gene>
    <name evidence="2" type="ORF">CEP68_09845</name>
    <name evidence="3" type="ORF">NJD11_08450</name>
</gene>
<sequence>MSCGLALTIALAMSNPSVALAAEQPAAAPGAPISVAGEPLFADIIARSASLKAMVDGWAAANAADDAAFFTSQAFTGFKAQAEQLAALDMQGHLILKERGTDGDLKCILRGISEDMPKKVQAVQAAANPAERAVALSELSYLLNDNVEVITAPPKPEV</sequence>
<evidence type="ECO:0000256" key="1">
    <source>
        <dbReference type="SAM" id="SignalP"/>
    </source>
</evidence>
<proteinExistence type="predicted"/>
<organism evidence="2 4">
    <name type="scientific">Brevundimonas vesicularis</name>
    <name type="common">Pseudomonas vesicularis</name>
    <dbReference type="NCBI Taxonomy" id="41276"/>
    <lineage>
        <taxon>Bacteria</taxon>
        <taxon>Pseudomonadati</taxon>
        <taxon>Pseudomonadota</taxon>
        <taxon>Alphaproteobacteria</taxon>
        <taxon>Caulobacterales</taxon>
        <taxon>Caulobacteraceae</taxon>
        <taxon>Brevundimonas</taxon>
    </lineage>
</organism>
<feature type="chain" id="PRO_5011294409" evidence="1">
    <location>
        <begin position="22"/>
        <end position="158"/>
    </location>
</feature>
<keyword evidence="1" id="KW-0732">Signal</keyword>
<dbReference type="EMBL" id="CP022048">
    <property type="protein sequence ID" value="ASE39777.1"/>
    <property type="molecule type" value="Genomic_DNA"/>
</dbReference>
<reference evidence="4" key="1">
    <citation type="submission" date="2017-06" db="EMBL/GenBank/DDBJ databases">
        <title>FDA dAtabase for Regulatory Grade micrObial Sequences (FDA-ARGOS): Supporting development and validation of Infectious Disease Dx tests.</title>
        <authorList>
            <person name="Minogue T."/>
            <person name="Wolcott M."/>
            <person name="Wasieloski L."/>
            <person name="Aguilar W."/>
            <person name="Moore D."/>
            <person name="Tallon L."/>
            <person name="Sadzewicz L."/>
            <person name="Sengamalay N."/>
            <person name="Ott S."/>
            <person name="Godinez A."/>
            <person name="Nagaraj S."/>
            <person name="Nadendla S."/>
            <person name="Geyer C."/>
            <person name="Sichtig H."/>
        </authorList>
    </citation>
    <scope>NUCLEOTIDE SEQUENCE [LARGE SCALE GENOMIC DNA]</scope>
    <source>
        <strain evidence="4">FDAARGOS_289</strain>
    </source>
</reference>
<reference evidence="3" key="3">
    <citation type="submission" date="2022-06" db="EMBL/GenBank/DDBJ databases">
        <authorList>
            <person name="Hesketh-Best P.J."/>
            <person name="Koch M.J."/>
        </authorList>
    </citation>
    <scope>NUCLEOTIDE SEQUENCE</scope>
    <source>
        <strain evidence="3">PC206-O</strain>
    </source>
</reference>
<protein>
    <submittedName>
        <fullName evidence="2">Uncharacterized protein</fullName>
    </submittedName>
</protein>
<dbReference type="Proteomes" id="UP001272940">
    <property type="component" value="Unassembled WGS sequence"/>
</dbReference>
<dbReference type="Proteomes" id="UP000197050">
    <property type="component" value="Chromosome"/>
</dbReference>
<keyword evidence="5" id="KW-1185">Reference proteome</keyword>
<evidence type="ECO:0000313" key="5">
    <source>
        <dbReference type="Proteomes" id="UP001272940"/>
    </source>
</evidence>
<dbReference type="EMBL" id="JAMYEC010000004">
    <property type="protein sequence ID" value="MDX2334970.1"/>
    <property type="molecule type" value="Genomic_DNA"/>
</dbReference>
<evidence type="ECO:0000313" key="4">
    <source>
        <dbReference type="Proteomes" id="UP000197050"/>
    </source>
</evidence>
<dbReference type="KEGG" id="bvc:CEP68_09845"/>
<dbReference type="GeneID" id="34014380"/>
<evidence type="ECO:0000313" key="3">
    <source>
        <dbReference type="EMBL" id="MDX2334970.1"/>
    </source>
</evidence>
<reference evidence="3 5" key="4">
    <citation type="journal article" date="2023" name="FEMS Microbes">
        <title>Whole genomes of deep-sea sponge-associated bacteria exhibit high novel natural product potential.</title>
        <authorList>
            <person name="Hesketh-Best P.J."/>
            <person name="January G.G."/>
            <person name="Koch M.J."/>
            <person name="Warburton P.J."/>
            <person name="Howell K.L."/>
            <person name="Upton M."/>
        </authorList>
    </citation>
    <scope>NUCLEOTIDE SEQUENCE [LARGE SCALE GENOMIC DNA]</scope>
    <source>
        <strain evidence="3 5">PC206-O</strain>
    </source>
</reference>
<evidence type="ECO:0000313" key="2">
    <source>
        <dbReference type="EMBL" id="ASE39777.1"/>
    </source>
</evidence>
<dbReference type="RefSeq" id="WP_066625283.1">
    <property type="nucleotide sequence ID" value="NZ_CP022048.2"/>
</dbReference>
<accession>A0A1Z3U911</accession>
<reference evidence="2" key="2">
    <citation type="submission" date="2017-12" db="EMBL/GenBank/DDBJ databases">
        <title>FDA dAtabase for Regulatory Grade micrObial Sequences (FDA-ARGOS): Supporting development and validation of Infectious Disease Dx tests.</title>
        <authorList>
            <person name="Campos J."/>
            <person name="Goldberg B."/>
            <person name="Tallon L."/>
            <person name="Sadzewicz L."/>
            <person name="Sengamalay N."/>
            <person name="Ott S."/>
            <person name="Godinez A."/>
            <person name="Nagaraj S."/>
            <person name="Vavikolanu K."/>
            <person name="Vyas G."/>
            <person name="Nadendla S."/>
            <person name="Aluvathingal J."/>
            <person name="Geyer C."/>
            <person name="Nandy P."/>
            <person name="Hobson J."/>
            <person name="Sichtig H."/>
        </authorList>
    </citation>
    <scope>NUCLEOTIDE SEQUENCE</scope>
    <source>
        <strain evidence="2">FDAARGOS_289</strain>
    </source>
</reference>
<dbReference type="AlphaFoldDB" id="A0A1Z3U911"/>
<feature type="signal peptide" evidence="1">
    <location>
        <begin position="1"/>
        <end position="21"/>
    </location>
</feature>